<feature type="transmembrane region" description="Helical" evidence="9">
    <location>
        <begin position="50"/>
        <end position="74"/>
    </location>
</feature>
<feature type="transmembrane region" description="Helical" evidence="9">
    <location>
        <begin position="86"/>
        <end position="107"/>
    </location>
</feature>
<geneLocation type="mitochondrion" evidence="10"/>
<comment type="subcellular location">
    <subcellularLocation>
        <location evidence="1">Membrane</location>
        <topology evidence="1">Multi-pass membrane protein</topology>
    </subcellularLocation>
    <subcellularLocation>
        <location evidence="7">Mitochondrion inner membrane</location>
        <topology evidence="7">Multi-pass membrane protein</topology>
    </subcellularLocation>
</comment>
<evidence type="ECO:0000256" key="9">
    <source>
        <dbReference type="SAM" id="Phobius"/>
    </source>
</evidence>
<dbReference type="InterPro" id="IPR001694">
    <property type="entry name" value="NADH_UbQ_OxRdtase_su1/FPO"/>
</dbReference>
<organism evidence="10">
    <name type="scientific">Graffilla buccinicola</name>
    <dbReference type="NCBI Taxonomy" id="84095"/>
    <lineage>
        <taxon>Eukaryota</taxon>
        <taxon>Metazoa</taxon>
        <taxon>Spiralia</taxon>
        <taxon>Lophotrochozoa</taxon>
        <taxon>Platyhelminthes</taxon>
        <taxon>Rhabditophora</taxon>
        <taxon>Rhabdocoela</taxon>
        <taxon>Dalyellioida</taxon>
        <taxon>Graffillidae</taxon>
        <taxon>Graffilla</taxon>
    </lineage>
</organism>
<dbReference type="GO" id="GO:0003954">
    <property type="term" value="F:NADH dehydrogenase activity"/>
    <property type="evidence" value="ECO:0007669"/>
    <property type="project" value="TreeGrafter"/>
</dbReference>
<keyword evidence="6 9" id="KW-0472">Membrane</keyword>
<feature type="transmembrane region" description="Helical" evidence="9">
    <location>
        <begin position="257"/>
        <end position="280"/>
    </location>
</feature>
<feature type="transmembrane region" description="Helical" evidence="9">
    <location>
        <begin position="192"/>
        <end position="215"/>
    </location>
</feature>
<dbReference type="GO" id="GO:0008137">
    <property type="term" value="F:NADH dehydrogenase (ubiquinone) activity"/>
    <property type="evidence" value="ECO:0007669"/>
    <property type="project" value="UniProtKB-EC"/>
</dbReference>
<proteinExistence type="inferred from homology"/>
<evidence type="ECO:0000256" key="5">
    <source>
        <dbReference type="ARBA" id="ARBA00022989"/>
    </source>
</evidence>
<keyword evidence="5 9" id="KW-1133">Transmembrane helix</keyword>
<dbReference type="Pfam" id="PF00146">
    <property type="entry name" value="NADHdh"/>
    <property type="match status" value="1"/>
</dbReference>
<comment type="similarity">
    <text evidence="2 7">Belongs to the complex I subunit 1 family.</text>
</comment>
<dbReference type="PANTHER" id="PTHR11432">
    <property type="entry name" value="NADH DEHYDROGENASE SUBUNIT 1"/>
    <property type="match status" value="1"/>
</dbReference>
<evidence type="ECO:0000256" key="3">
    <source>
        <dbReference type="ARBA" id="ARBA00021009"/>
    </source>
</evidence>
<reference evidence="10" key="1">
    <citation type="journal article" date="2020" name="Int. J. Biol. Macromol.">
        <title>The first mitochondrial genomes of endosymbiotic rhabdocoels illustrate evolutionary relaxation of atp8 and genome plasticity in flatworms.</title>
        <authorList>
            <person name="Monnens M."/>
            <person name="Thijs S."/>
            <person name="Briscoe A.G."/>
            <person name="Clark M."/>
            <person name="Frost E.J."/>
            <person name="Littlewood D.T.J."/>
            <person name="Sewell M."/>
            <person name="Smeets K."/>
            <person name="Artois T."/>
            <person name="Vanhove M.P.M."/>
        </authorList>
    </citation>
    <scope>NUCLEOTIDE SEQUENCE</scope>
    <source>
        <strain evidence="10">2_E1</strain>
    </source>
</reference>
<keyword evidence="7" id="KW-0520">NAD</keyword>
<dbReference type="AlphaFoldDB" id="A0A7G5XUJ2"/>
<evidence type="ECO:0000313" key="10">
    <source>
        <dbReference type="EMBL" id="QNA49627.1"/>
    </source>
</evidence>
<dbReference type="PANTHER" id="PTHR11432:SF3">
    <property type="entry name" value="NADH-UBIQUINONE OXIDOREDUCTASE CHAIN 1"/>
    <property type="match status" value="1"/>
</dbReference>
<keyword evidence="4 7" id="KW-0812">Transmembrane</keyword>
<feature type="transmembrane region" description="Helical" evidence="9">
    <location>
        <begin position="221"/>
        <end position="245"/>
    </location>
</feature>
<evidence type="ECO:0000256" key="4">
    <source>
        <dbReference type="ARBA" id="ARBA00022692"/>
    </source>
</evidence>
<sequence>MPWYTVLERKVLGYGQSRKGPAKVGPLGLLQPLGDALKLLSKGGWWGGSAVLELVVLWCPLVLFLCVLFSWGLYPCWLGGVYYTPLSFLVFLVFMGLSVFPVTVGGWGSGSKYSVLGGARSAAQSVSFEVVFMSVIFLPFLVWGGFSLGDWFGWGWWVSGVCLVLMFVLFICETNRAPLDFAEGESELVSGFNVEFSGFPFALLFLGEYGAMLWGGVMISLVGWGGGAASLVIGTASLSLGFLLLRVAYPRYRYDLLMVWGWGVGLLVAAGVWFLVGVVVC</sequence>
<dbReference type="EMBL" id="MT063059">
    <property type="protein sequence ID" value="QNA49627.1"/>
    <property type="molecule type" value="Genomic_DNA"/>
</dbReference>
<evidence type="ECO:0000256" key="1">
    <source>
        <dbReference type="ARBA" id="ARBA00004141"/>
    </source>
</evidence>
<gene>
    <name evidence="10" type="primary">nad1</name>
</gene>
<name>A0A7G5XUJ2_9PLAT</name>
<feature type="transmembrane region" description="Helical" evidence="9">
    <location>
        <begin position="128"/>
        <end position="148"/>
    </location>
</feature>
<keyword evidence="8 10" id="KW-0496">Mitochondrion</keyword>
<accession>A0A7G5XUJ2</accession>
<evidence type="ECO:0000256" key="2">
    <source>
        <dbReference type="ARBA" id="ARBA00010535"/>
    </source>
</evidence>
<evidence type="ECO:0000256" key="8">
    <source>
        <dbReference type="RuleBase" id="RU000473"/>
    </source>
</evidence>
<evidence type="ECO:0000256" key="7">
    <source>
        <dbReference type="RuleBase" id="RU000471"/>
    </source>
</evidence>
<feature type="transmembrane region" description="Helical" evidence="9">
    <location>
        <begin position="154"/>
        <end position="172"/>
    </location>
</feature>
<protein>
    <recommendedName>
        <fullName evidence="3 8">NADH-ubiquinone oxidoreductase chain 1</fullName>
        <ecNumber evidence="8">7.1.1.2</ecNumber>
    </recommendedName>
</protein>
<evidence type="ECO:0000256" key="6">
    <source>
        <dbReference type="ARBA" id="ARBA00023136"/>
    </source>
</evidence>
<dbReference type="GO" id="GO:0009060">
    <property type="term" value="P:aerobic respiration"/>
    <property type="evidence" value="ECO:0007669"/>
    <property type="project" value="TreeGrafter"/>
</dbReference>
<dbReference type="GO" id="GO:0005743">
    <property type="term" value="C:mitochondrial inner membrane"/>
    <property type="evidence" value="ECO:0007669"/>
    <property type="project" value="UniProtKB-SubCell"/>
</dbReference>
<dbReference type="EC" id="7.1.1.2" evidence="8"/>
<keyword evidence="8" id="KW-0830">Ubiquinone</keyword>
<comment type="catalytic activity">
    <reaction evidence="8">
        <text>a ubiquinone + NADH + 5 H(+)(in) = a ubiquinol + NAD(+) + 4 H(+)(out)</text>
        <dbReference type="Rhea" id="RHEA:29091"/>
        <dbReference type="Rhea" id="RHEA-COMP:9565"/>
        <dbReference type="Rhea" id="RHEA-COMP:9566"/>
        <dbReference type="ChEBI" id="CHEBI:15378"/>
        <dbReference type="ChEBI" id="CHEBI:16389"/>
        <dbReference type="ChEBI" id="CHEBI:17976"/>
        <dbReference type="ChEBI" id="CHEBI:57540"/>
        <dbReference type="ChEBI" id="CHEBI:57945"/>
        <dbReference type="EC" id="7.1.1.2"/>
    </reaction>
</comment>